<keyword evidence="4 7" id="KW-0547">Nucleotide-binding</keyword>
<dbReference type="Pfam" id="PF02540">
    <property type="entry name" value="NAD_synthase"/>
    <property type="match status" value="1"/>
</dbReference>
<dbReference type="SUPFAM" id="SSF56317">
    <property type="entry name" value="Carbon-nitrogen hydrolase"/>
    <property type="match status" value="1"/>
</dbReference>
<gene>
    <name evidence="10" type="primary">QNS1_1</name>
    <name evidence="9" type="ORF">TWF102_000375</name>
    <name evidence="10" type="ORF">TWF703_004782</name>
</gene>
<dbReference type="EMBL" id="WIQW01000010">
    <property type="protein sequence ID" value="KAF3107458.1"/>
    <property type="molecule type" value="Genomic_DNA"/>
</dbReference>
<reference evidence="11 12" key="1">
    <citation type="submission" date="2019-06" db="EMBL/GenBank/DDBJ databases">
        <authorList>
            <person name="Palmer J.M."/>
        </authorList>
    </citation>
    <scope>NUCLEOTIDE SEQUENCE [LARGE SCALE GENOMIC DNA]</scope>
    <source>
        <strain evidence="9 11">TWF102</strain>
        <strain evidence="10 12">TWF703</strain>
    </source>
</reference>
<proteinExistence type="inferred from homology"/>
<keyword evidence="5 7" id="KW-0067">ATP-binding</keyword>
<dbReference type="PIRSF" id="PIRSF006630">
    <property type="entry name" value="NADS_GAT"/>
    <property type="match status" value="1"/>
</dbReference>
<evidence type="ECO:0000313" key="11">
    <source>
        <dbReference type="Proteomes" id="UP000475325"/>
    </source>
</evidence>
<comment type="caution">
    <text evidence="10">The sequence shown here is derived from an EMBL/GenBank/DDBJ whole genome shotgun (WGS) entry which is preliminary data.</text>
</comment>
<keyword evidence="6 7" id="KW-0520">NAD</keyword>
<dbReference type="GO" id="GO:0005737">
    <property type="term" value="C:cytoplasm"/>
    <property type="evidence" value="ECO:0007669"/>
    <property type="project" value="InterPro"/>
</dbReference>
<dbReference type="Gene3D" id="3.60.110.10">
    <property type="entry name" value="Carbon-nitrogen hydrolase"/>
    <property type="match status" value="1"/>
</dbReference>
<evidence type="ECO:0000313" key="9">
    <source>
        <dbReference type="EMBL" id="KAF3107458.1"/>
    </source>
</evidence>
<evidence type="ECO:0000256" key="1">
    <source>
        <dbReference type="ARBA" id="ARBA00005188"/>
    </source>
</evidence>
<evidence type="ECO:0000256" key="6">
    <source>
        <dbReference type="ARBA" id="ARBA00023027"/>
    </source>
</evidence>
<dbReference type="EMBL" id="WIQZ01000023">
    <property type="protein sequence ID" value="KAF3138253.1"/>
    <property type="molecule type" value="Genomic_DNA"/>
</dbReference>
<comment type="pathway">
    <text evidence="1 7">Cofactor biosynthesis; NAD(+) biosynthesis; NAD(+) from deamido-NAD(+) (L-Gln route): step 1/1.</text>
</comment>
<evidence type="ECO:0000256" key="3">
    <source>
        <dbReference type="ARBA" id="ARBA00022598"/>
    </source>
</evidence>
<dbReference type="EC" id="6.3.5.1" evidence="7"/>
<dbReference type="UniPathway" id="UPA00253">
    <property type="reaction ID" value="UER00334"/>
</dbReference>
<dbReference type="PANTHER" id="PTHR23090">
    <property type="entry name" value="NH 3 /GLUTAMINE-DEPENDENT NAD + SYNTHETASE"/>
    <property type="match status" value="1"/>
</dbReference>
<sequence length="720" mass="80439">MRRFVSVSVCSLNQWAGDWIGNYDRIKESIRRSKAAGASLRVGPELEICGSDCLDSFFEDDLYLHSWEMLGCILADRECHDIFLCIGMPVKHGGKRYNSKVFALDGKILLIAPQTVRWSDQNSRDGKYFSLWKKRGITEEYRLPDFLKKAHGTGFVPFGDSSISVLEGSIGPFIGEKKETSLIPDISIHTTRYHHEIGRFASHMDSICRLGKNVGGVHIYSNLKGCGGERMLYEGASCIIVNGEVIAQSPRFKLGDVDVITATVDLQKVDEYRCSILGHANVQLLGKDSGSLSYVDVPFSLASPNTIAMNRIATGLVSITDLPKVHFTEAEEIAVGPACWLWDYLRRAGMNGFLCPLSGGIDSCSTAIVVYVMCHLVIDAIKSGDCGVINDVQKMCATTDRCPDWLPATPNELCNNILHTVYMCMPEHSSAASEKRARELRDSIGAYHLEINIEDGYKAQKDLITSATGYQPIFQVFGGSRAEDICLQNIQARLRMVTAYQFGQILPVSRKRVCPTPLLILASTNADEVLRGNYTRYDCSSADLNPIGSYSKNHLREMIGWAQHNFNLPVLQTFLDAKPSGELQPITKDYCQDDEGDLGMSYDELAMFAISRKIEHLGAVSMFQKHVQTMAGDYTPQEMAEKIKKFHYFLALNRHKSTTLTPAYHATSYSPHNNWCDSRQFLFPFQNTGHTFQKIDDLTALIEKREYQNQLNAAPIMAKL</sequence>
<dbReference type="InterPro" id="IPR003694">
    <property type="entry name" value="NAD_synthase"/>
</dbReference>
<dbReference type="InterPro" id="IPR003010">
    <property type="entry name" value="C-N_Hydrolase"/>
</dbReference>
<evidence type="ECO:0000256" key="5">
    <source>
        <dbReference type="ARBA" id="ARBA00022840"/>
    </source>
</evidence>
<organism evidence="10 12">
    <name type="scientific">Orbilia oligospora</name>
    <name type="common">Nematode-trapping fungus</name>
    <name type="synonym">Arthrobotrys oligospora</name>
    <dbReference type="NCBI Taxonomy" id="2813651"/>
    <lineage>
        <taxon>Eukaryota</taxon>
        <taxon>Fungi</taxon>
        <taxon>Dikarya</taxon>
        <taxon>Ascomycota</taxon>
        <taxon>Pezizomycotina</taxon>
        <taxon>Orbiliomycetes</taxon>
        <taxon>Orbiliales</taxon>
        <taxon>Orbiliaceae</taxon>
        <taxon>Orbilia</taxon>
    </lineage>
</organism>
<evidence type="ECO:0000256" key="2">
    <source>
        <dbReference type="ARBA" id="ARBA00007145"/>
    </source>
</evidence>
<dbReference type="SUPFAM" id="SSF52402">
    <property type="entry name" value="Adenine nucleotide alpha hydrolases-like"/>
    <property type="match status" value="1"/>
</dbReference>
<evidence type="ECO:0000256" key="7">
    <source>
        <dbReference type="PIRNR" id="PIRNR006630"/>
    </source>
</evidence>
<comment type="similarity">
    <text evidence="2 7">In the C-terminal section; belongs to the NAD synthetase family.</text>
</comment>
<evidence type="ECO:0000259" key="8">
    <source>
        <dbReference type="PROSITE" id="PS50263"/>
    </source>
</evidence>
<dbReference type="InterPro" id="IPR022310">
    <property type="entry name" value="NAD/GMP_synthase"/>
</dbReference>
<evidence type="ECO:0000256" key="4">
    <source>
        <dbReference type="ARBA" id="ARBA00022741"/>
    </source>
</evidence>
<dbReference type="GO" id="GO:0004359">
    <property type="term" value="F:glutaminase activity"/>
    <property type="evidence" value="ECO:0007669"/>
    <property type="project" value="InterPro"/>
</dbReference>
<dbReference type="PANTHER" id="PTHR23090:SF9">
    <property type="entry name" value="GLUTAMINE-DEPENDENT NAD(+) SYNTHETASE"/>
    <property type="match status" value="1"/>
</dbReference>
<dbReference type="Gene3D" id="3.40.50.620">
    <property type="entry name" value="HUPs"/>
    <property type="match status" value="1"/>
</dbReference>
<dbReference type="FunFam" id="3.40.50.620:FF:000036">
    <property type="entry name" value="Glutamine-dependent NAD(+) synthetase"/>
    <property type="match status" value="1"/>
</dbReference>
<dbReference type="GO" id="GO:0005524">
    <property type="term" value="F:ATP binding"/>
    <property type="evidence" value="ECO:0007669"/>
    <property type="project" value="UniProtKB-UniRule"/>
</dbReference>
<protein>
    <recommendedName>
        <fullName evidence="7">Glutamine-dependent NAD(+) synthetase</fullName>
        <ecNumber evidence="7">6.3.5.1</ecNumber>
    </recommendedName>
    <alternativeName>
        <fullName evidence="7">NAD(+) synthase [glutamine-hydrolyzing]</fullName>
    </alternativeName>
</protein>
<dbReference type="InterPro" id="IPR014729">
    <property type="entry name" value="Rossmann-like_a/b/a_fold"/>
</dbReference>
<dbReference type="GO" id="GO:0003952">
    <property type="term" value="F:NAD+ synthase (glutamine-hydrolyzing) activity"/>
    <property type="evidence" value="ECO:0007669"/>
    <property type="project" value="UniProtKB-UniRule"/>
</dbReference>
<dbReference type="CDD" id="cd00553">
    <property type="entry name" value="NAD_synthase"/>
    <property type="match status" value="1"/>
</dbReference>
<dbReference type="Proteomes" id="UP000480548">
    <property type="component" value="Unassembled WGS sequence"/>
</dbReference>
<evidence type="ECO:0000313" key="12">
    <source>
        <dbReference type="Proteomes" id="UP000480548"/>
    </source>
</evidence>
<accession>A0A7C8JT82</accession>
<evidence type="ECO:0000313" key="10">
    <source>
        <dbReference type="EMBL" id="KAF3138253.1"/>
    </source>
</evidence>
<comment type="catalytic activity">
    <reaction evidence="7">
        <text>deamido-NAD(+) + L-glutamine + ATP + H2O = L-glutamate + AMP + diphosphate + NAD(+) + H(+)</text>
        <dbReference type="Rhea" id="RHEA:24384"/>
        <dbReference type="ChEBI" id="CHEBI:15377"/>
        <dbReference type="ChEBI" id="CHEBI:15378"/>
        <dbReference type="ChEBI" id="CHEBI:29985"/>
        <dbReference type="ChEBI" id="CHEBI:30616"/>
        <dbReference type="ChEBI" id="CHEBI:33019"/>
        <dbReference type="ChEBI" id="CHEBI:57540"/>
        <dbReference type="ChEBI" id="CHEBI:58359"/>
        <dbReference type="ChEBI" id="CHEBI:58437"/>
        <dbReference type="ChEBI" id="CHEBI:456215"/>
        <dbReference type="EC" id="6.3.5.1"/>
    </reaction>
</comment>
<dbReference type="InterPro" id="IPR014445">
    <property type="entry name" value="Gln-dep_NAD_synthase"/>
</dbReference>
<name>A0A7C8JT82_ORBOL</name>
<dbReference type="PROSITE" id="PS50263">
    <property type="entry name" value="CN_HYDROLASE"/>
    <property type="match status" value="1"/>
</dbReference>
<dbReference type="Proteomes" id="UP000475325">
    <property type="component" value="Unassembled WGS sequence"/>
</dbReference>
<dbReference type="InterPro" id="IPR036526">
    <property type="entry name" value="C-N_Hydrolase_sf"/>
</dbReference>
<dbReference type="AlphaFoldDB" id="A0A7C8JT82"/>
<feature type="domain" description="CN hydrolase" evidence="8">
    <location>
        <begin position="5"/>
        <end position="266"/>
    </location>
</feature>
<keyword evidence="3 7" id="KW-0436">Ligase</keyword>
<dbReference type="GO" id="GO:0009435">
    <property type="term" value="P:NAD+ biosynthetic process"/>
    <property type="evidence" value="ECO:0007669"/>
    <property type="project" value="UniProtKB-UniRule"/>
</dbReference>
<dbReference type="Pfam" id="PF00795">
    <property type="entry name" value="CN_hydrolase"/>
    <property type="match status" value="1"/>
</dbReference>